<feature type="transmembrane region" description="Helical" evidence="8">
    <location>
        <begin position="32"/>
        <end position="54"/>
    </location>
</feature>
<feature type="domain" description="Cation efflux protein transmembrane" evidence="9">
    <location>
        <begin position="31"/>
        <end position="351"/>
    </location>
</feature>
<accession>A0A4R0X0J5</accession>
<reference evidence="10 11" key="1">
    <citation type="submission" date="2017-02" db="EMBL/GenBank/DDBJ databases">
        <title>Paraburkholderia sophoroidis sp. nov. and Paraburkholderia steynii sp. nov. rhizobial symbionts of the fynbos legume Hypocalyptus sophoroides.</title>
        <authorList>
            <person name="Steenkamp E.T."/>
            <person name="Beukes C.W."/>
            <person name="Van Zyl E."/>
            <person name="Avontuur J."/>
            <person name="Chan W.Y."/>
            <person name="Hassen A."/>
            <person name="Palmer M."/>
            <person name="Mthombeni L."/>
            <person name="Phalane F."/>
            <person name="Sereme K."/>
            <person name="Venter S.N."/>
        </authorList>
    </citation>
    <scope>NUCLEOTIDE SEQUENCE [LARGE SCALE GENOMIC DNA]</scope>
    <source>
        <strain evidence="10 11">HC1.1ba</strain>
    </source>
</reference>
<keyword evidence="5" id="KW-0406">Ion transport</keyword>
<keyword evidence="6 8" id="KW-0472">Membrane</keyword>
<dbReference type="SUPFAM" id="SSF161111">
    <property type="entry name" value="Cation efflux protein transmembrane domain-like"/>
    <property type="match status" value="1"/>
</dbReference>
<dbReference type="GO" id="GO:0006882">
    <property type="term" value="P:intracellular zinc ion homeostasis"/>
    <property type="evidence" value="ECO:0007669"/>
    <property type="project" value="InterPro"/>
</dbReference>
<name>A0A4R0X0J5_9BURK</name>
<keyword evidence="3 8" id="KW-0812">Transmembrane</keyword>
<evidence type="ECO:0000256" key="7">
    <source>
        <dbReference type="SAM" id="MobiDB-lite"/>
    </source>
</evidence>
<sequence>MSDFKNAAFGVGHDHIFLGAAHEQNERRTWTVIALCSAMMVAEIIGGSLFGSLALVADGLHMSTHAGAMLIAALAYTYARRHATDSRFVFGTGKLGDLAGFSSAIVLAMIAVLIGYEAISRFLSPVPIHFSQAIPIAVLGLLVNLASVWLLSGGHHSQGHGHSHGHGHSDERNNEHARDDEAQRIVAPTGVFSVSIFEDGVPPVFRISPTTGNAMPGADAVSLMTVRPDGARQSFTFVDRGGYVESKEDIPEPHAFKATVRLKDGLHEVEFAEHDHGHDDAQAVANRDHNIRSAYIHVMADAAVSVLAIVGLVLARSYGWMWMDPLAGVIGALVIANWSWGLMRDTGAILLDMSPDQRMADNVRHVIEDSGDQVLDLHVWRVGPGHMSAVVSVATDESKHGPGFYHAALKRFKGLSHVTVEVNPTRAIT</sequence>
<dbReference type="InterPro" id="IPR002524">
    <property type="entry name" value="Cation_efflux"/>
</dbReference>
<dbReference type="NCBIfam" id="NF033827">
    <property type="entry name" value="CDF_efflux_DmeF"/>
    <property type="match status" value="1"/>
</dbReference>
<keyword evidence="2" id="KW-0813">Transport</keyword>
<keyword evidence="4 8" id="KW-1133">Transmembrane helix</keyword>
<dbReference type="EMBL" id="MWML01000436">
    <property type="protein sequence ID" value="TCG03334.1"/>
    <property type="molecule type" value="Genomic_DNA"/>
</dbReference>
<feature type="transmembrane region" description="Helical" evidence="8">
    <location>
        <begin position="60"/>
        <end position="78"/>
    </location>
</feature>
<feature type="region of interest" description="Disordered" evidence="7">
    <location>
        <begin position="158"/>
        <end position="179"/>
    </location>
</feature>
<dbReference type="NCBIfam" id="TIGR01297">
    <property type="entry name" value="CDF"/>
    <property type="match status" value="1"/>
</dbReference>
<proteinExistence type="predicted"/>
<comment type="caution">
    <text evidence="10">The sequence shown here is derived from an EMBL/GenBank/DDBJ whole genome shotgun (WGS) entry which is preliminary data.</text>
</comment>
<evidence type="ECO:0000256" key="2">
    <source>
        <dbReference type="ARBA" id="ARBA00022448"/>
    </source>
</evidence>
<evidence type="ECO:0000256" key="8">
    <source>
        <dbReference type="SAM" id="Phobius"/>
    </source>
</evidence>
<dbReference type="InterPro" id="IPR058533">
    <property type="entry name" value="Cation_efflux_TM"/>
</dbReference>
<gene>
    <name evidence="10" type="ORF">BZM27_49255</name>
</gene>
<protein>
    <submittedName>
        <fullName evidence="10">Cation transporter</fullName>
    </submittedName>
</protein>
<feature type="transmembrane region" description="Helical" evidence="8">
    <location>
        <begin position="98"/>
        <end position="116"/>
    </location>
</feature>
<evidence type="ECO:0000256" key="1">
    <source>
        <dbReference type="ARBA" id="ARBA00004141"/>
    </source>
</evidence>
<dbReference type="PANTHER" id="PTHR45755:SF4">
    <property type="entry name" value="ZINC TRANSPORTER 7"/>
    <property type="match status" value="1"/>
</dbReference>
<feature type="transmembrane region" description="Helical" evidence="8">
    <location>
        <begin position="326"/>
        <end position="343"/>
    </location>
</feature>
<dbReference type="GO" id="GO:0016020">
    <property type="term" value="C:membrane"/>
    <property type="evidence" value="ECO:0007669"/>
    <property type="project" value="UniProtKB-SubCell"/>
</dbReference>
<organism evidence="10 11">
    <name type="scientific">Paraburkholderia steynii</name>
    <dbReference type="NCBI Taxonomy" id="1245441"/>
    <lineage>
        <taxon>Bacteria</taxon>
        <taxon>Pseudomonadati</taxon>
        <taxon>Pseudomonadota</taxon>
        <taxon>Betaproteobacteria</taxon>
        <taxon>Burkholderiales</taxon>
        <taxon>Burkholderiaceae</taxon>
        <taxon>Paraburkholderia</taxon>
    </lineage>
</organism>
<feature type="compositionally biased region" description="Basic and acidic residues" evidence="7">
    <location>
        <begin position="167"/>
        <end position="179"/>
    </location>
</feature>
<feature type="transmembrane region" description="Helical" evidence="8">
    <location>
        <begin position="128"/>
        <end position="151"/>
    </location>
</feature>
<dbReference type="GO" id="GO:0005385">
    <property type="term" value="F:zinc ion transmembrane transporter activity"/>
    <property type="evidence" value="ECO:0007669"/>
    <property type="project" value="InterPro"/>
</dbReference>
<dbReference type="AlphaFoldDB" id="A0A4R0X0J5"/>
<evidence type="ECO:0000256" key="6">
    <source>
        <dbReference type="ARBA" id="ARBA00023136"/>
    </source>
</evidence>
<feature type="transmembrane region" description="Helical" evidence="8">
    <location>
        <begin position="294"/>
        <end position="314"/>
    </location>
</feature>
<dbReference type="Proteomes" id="UP000294200">
    <property type="component" value="Unassembled WGS sequence"/>
</dbReference>
<evidence type="ECO:0000256" key="4">
    <source>
        <dbReference type="ARBA" id="ARBA00022989"/>
    </source>
</evidence>
<dbReference type="PANTHER" id="PTHR45755">
    <property type="match status" value="1"/>
</dbReference>
<dbReference type="Pfam" id="PF01545">
    <property type="entry name" value="Cation_efflux"/>
    <property type="match status" value="1"/>
</dbReference>
<dbReference type="InterPro" id="IPR045316">
    <property type="entry name" value="Msc2-like"/>
</dbReference>
<evidence type="ECO:0000313" key="10">
    <source>
        <dbReference type="EMBL" id="TCG03334.1"/>
    </source>
</evidence>
<keyword evidence="11" id="KW-1185">Reference proteome</keyword>
<evidence type="ECO:0000256" key="3">
    <source>
        <dbReference type="ARBA" id="ARBA00022692"/>
    </source>
</evidence>
<evidence type="ECO:0000256" key="5">
    <source>
        <dbReference type="ARBA" id="ARBA00023065"/>
    </source>
</evidence>
<evidence type="ECO:0000259" key="9">
    <source>
        <dbReference type="Pfam" id="PF01545"/>
    </source>
</evidence>
<dbReference type="InterPro" id="IPR027469">
    <property type="entry name" value="Cation_efflux_TMD_sf"/>
</dbReference>
<comment type="subcellular location">
    <subcellularLocation>
        <location evidence="1">Membrane</location>
        <topology evidence="1">Multi-pass membrane protein</topology>
    </subcellularLocation>
</comment>
<evidence type="ECO:0000313" key="11">
    <source>
        <dbReference type="Proteomes" id="UP000294200"/>
    </source>
</evidence>
<dbReference type="Gene3D" id="1.20.1510.10">
    <property type="entry name" value="Cation efflux protein transmembrane domain"/>
    <property type="match status" value="2"/>
</dbReference>